<dbReference type="EMBL" id="SRMA01026731">
    <property type="protein sequence ID" value="TRY72951.1"/>
    <property type="molecule type" value="Genomic_DNA"/>
</dbReference>
<keyword evidence="1" id="KW-1133">Transmembrane helix</keyword>
<name>A0A553P5J0_9TELE</name>
<dbReference type="OrthoDB" id="8917476at2759"/>
<feature type="transmembrane region" description="Helical" evidence="1">
    <location>
        <begin position="86"/>
        <end position="108"/>
    </location>
</feature>
<organism evidence="2 3">
    <name type="scientific">Danionella cerebrum</name>
    <dbReference type="NCBI Taxonomy" id="2873325"/>
    <lineage>
        <taxon>Eukaryota</taxon>
        <taxon>Metazoa</taxon>
        <taxon>Chordata</taxon>
        <taxon>Craniata</taxon>
        <taxon>Vertebrata</taxon>
        <taxon>Euteleostomi</taxon>
        <taxon>Actinopterygii</taxon>
        <taxon>Neopterygii</taxon>
        <taxon>Teleostei</taxon>
        <taxon>Ostariophysi</taxon>
        <taxon>Cypriniformes</taxon>
        <taxon>Danionidae</taxon>
        <taxon>Danioninae</taxon>
        <taxon>Danionella</taxon>
    </lineage>
</organism>
<keyword evidence="3" id="KW-1185">Reference proteome</keyword>
<dbReference type="AlphaFoldDB" id="A0A553P5J0"/>
<evidence type="ECO:0000256" key="1">
    <source>
        <dbReference type="SAM" id="Phobius"/>
    </source>
</evidence>
<evidence type="ECO:0000313" key="2">
    <source>
        <dbReference type="EMBL" id="TRY72951.1"/>
    </source>
</evidence>
<evidence type="ECO:0000313" key="3">
    <source>
        <dbReference type="Proteomes" id="UP000316079"/>
    </source>
</evidence>
<sequence>MGCQKASQCFADRSLLTAVCFCTGYEGYENRGAISEQLHLNVLHRTLQPVDSHYCTPIIHTGTVGTIMAPISSDFVGLAITQQPEAAFISMVILFVASIALLVLCASCKKHSFDMNGRNAPEEKPSTLVSVARVNESAGRHNPSANEITSDEIEGDANIEVSEDGMVYKPWRSHTLTLGSNLEPQVNGDAGTTTKGS</sequence>
<comment type="caution">
    <text evidence="2">The sequence shown here is derived from an EMBL/GenBank/DDBJ whole genome shotgun (WGS) entry which is preliminary data.</text>
</comment>
<reference evidence="2 3" key="1">
    <citation type="journal article" date="2019" name="Sci. Data">
        <title>Hybrid genome assembly and annotation of Danionella translucida.</title>
        <authorList>
            <person name="Kadobianskyi M."/>
            <person name="Schulze L."/>
            <person name="Schuelke M."/>
            <person name="Judkewitz B."/>
        </authorList>
    </citation>
    <scope>NUCLEOTIDE SEQUENCE [LARGE SCALE GENOMIC DNA]</scope>
    <source>
        <strain evidence="2 3">Bolton</strain>
    </source>
</reference>
<dbReference type="Proteomes" id="UP000316079">
    <property type="component" value="Unassembled WGS sequence"/>
</dbReference>
<gene>
    <name evidence="2" type="ORF">DNTS_010248</name>
</gene>
<proteinExistence type="predicted"/>
<keyword evidence="1" id="KW-0472">Membrane</keyword>
<accession>A0A553P5J0</accession>
<protein>
    <submittedName>
        <fullName evidence="2">Uncharacterized protein</fullName>
    </submittedName>
</protein>
<keyword evidence="1" id="KW-0812">Transmembrane</keyword>